<protein>
    <recommendedName>
        <fullName evidence="1">YCII-related domain-containing protein</fullName>
    </recommendedName>
</protein>
<dbReference type="EMBL" id="SOZI01000101">
    <property type="protein sequence ID" value="TNY19285.1"/>
    <property type="molecule type" value="Genomic_DNA"/>
</dbReference>
<evidence type="ECO:0000313" key="2">
    <source>
        <dbReference type="EMBL" id="TNY19285.1"/>
    </source>
</evidence>
<name>A0A5C5FRI9_9BASI</name>
<dbReference type="PANTHER" id="PTHR33606:SF3">
    <property type="entry name" value="PROTEIN YCII"/>
    <property type="match status" value="1"/>
</dbReference>
<dbReference type="Gene3D" id="3.30.70.1060">
    <property type="entry name" value="Dimeric alpha+beta barrel"/>
    <property type="match status" value="1"/>
</dbReference>
<keyword evidence="3" id="KW-1185">Reference proteome</keyword>
<dbReference type="PANTHER" id="PTHR33606">
    <property type="entry name" value="PROTEIN YCII"/>
    <property type="match status" value="1"/>
</dbReference>
<dbReference type="InterPro" id="IPR051807">
    <property type="entry name" value="Sec-metab_biosynth-assoc"/>
</dbReference>
<dbReference type="Pfam" id="PF03795">
    <property type="entry name" value="YCII"/>
    <property type="match status" value="1"/>
</dbReference>
<dbReference type="OrthoDB" id="5519740at2759"/>
<comment type="caution">
    <text evidence="2">The sequence shown here is derived from an EMBL/GenBank/DDBJ whole genome shotgun (WGS) entry which is preliminary data.</text>
</comment>
<dbReference type="InterPro" id="IPR005545">
    <property type="entry name" value="YCII"/>
</dbReference>
<reference evidence="2 3" key="1">
    <citation type="submission" date="2019-03" db="EMBL/GenBank/DDBJ databases">
        <title>Rhodosporidium diobovatum UCD-FST 08-225 genome sequencing, assembly, and annotation.</title>
        <authorList>
            <person name="Fakankun I.U."/>
            <person name="Fristensky B."/>
            <person name="Levin D.B."/>
        </authorList>
    </citation>
    <scope>NUCLEOTIDE SEQUENCE [LARGE SCALE GENOMIC DNA]</scope>
    <source>
        <strain evidence="2 3">UCD-FST 08-225</strain>
    </source>
</reference>
<dbReference type="InterPro" id="IPR011008">
    <property type="entry name" value="Dimeric_a/b-barrel"/>
</dbReference>
<dbReference type="AlphaFoldDB" id="A0A5C5FRI9"/>
<gene>
    <name evidence="2" type="ORF">DMC30DRAFT_418053</name>
</gene>
<dbReference type="Proteomes" id="UP000311382">
    <property type="component" value="Unassembled WGS sequence"/>
</dbReference>
<sequence length="142" mass="15406">MSGPAHSAPAPYGPNVWDVPLPKPADEMKVFHGVLPDFKEGSKRMECRAAHIVYAKVAFQRGWIISGGAIFADEDSTEMVGSWILLRAESLKQARSLLEQDVYTTGGAWDPSQFELRPIAIAPLAQEGDGGSFAAYLESAKK</sequence>
<feature type="domain" description="YCII-related" evidence="1">
    <location>
        <begin position="40"/>
        <end position="109"/>
    </location>
</feature>
<evidence type="ECO:0000259" key="1">
    <source>
        <dbReference type="Pfam" id="PF03795"/>
    </source>
</evidence>
<evidence type="ECO:0000313" key="3">
    <source>
        <dbReference type="Proteomes" id="UP000311382"/>
    </source>
</evidence>
<organism evidence="2 3">
    <name type="scientific">Rhodotorula diobovata</name>
    <dbReference type="NCBI Taxonomy" id="5288"/>
    <lineage>
        <taxon>Eukaryota</taxon>
        <taxon>Fungi</taxon>
        <taxon>Dikarya</taxon>
        <taxon>Basidiomycota</taxon>
        <taxon>Pucciniomycotina</taxon>
        <taxon>Microbotryomycetes</taxon>
        <taxon>Sporidiobolales</taxon>
        <taxon>Sporidiobolaceae</taxon>
        <taxon>Rhodotorula</taxon>
    </lineage>
</organism>
<proteinExistence type="predicted"/>
<dbReference type="SUPFAM" id="SSF54909">
    <property type="entry name" value="Dimeric alpha+beta barrel"/>
    <property type="match status" value="1"/>
</dbReference>
<accession>A0A5C5FRI9</accession>